<evidence type="ECO:0000313" key="2">
    <source>
        <dbReference type="Proteomes" id="UP001431192"/>
    </source>
</evidence>
<reference evidence="1" key="1">
    <citation type="submission" date="2022-09" db="EMBL/GenBank/DDBJ databases">
        <title>Shewanella sp. KJ10-1 sp.nov, isolated from marine algae.</title>
        <authorList>
            <person name="Butt M."/>
            <person name="Lee J.K."/>
            <person name="Kim J.M."/>
            <person name="Choi D.G."/>
        </authorList>
    </citation>
    <scope>NUCLEOTIDE SEQUENCE</scope>
    <source>
        <strain evidence="1">KJ10-1</strain>
    </source>
</reference>
<dbReference type="RefSeq" id="WP_261733566.1">
    <property type="nucleotide sequence ID" value="NZ_JAODOQ010000001.1"/>
</dbReference>
<accession>A0ABT2P463</accession>
<keyword evidence="2" id="KW-1185">Reference proteome</keyword>
<name>A0ABT2P463_9GAMM</name>
<evidence type="ECO:0008006" key="3">
    <source>
        <dbReference type="Google" id="ProtNLM"/>
    </source>
</evidence>
<dbReference type="EMBL" id="JAODOQ010000001">
    <property type="protein sequence ID" value="MCT8987262.1"/>
    <property type="molecule type" value="Genomic_DNA"/>
</dbReference>
<evidence type="ECO:0000313" key="1">
    <source>
        <dbReference type="EMBL" id="MCT8987262.1"/>
    </source>
</evidence>
<organism evidence="1 2">
    <name type="scientific">Shewanella phaeophyticola</name>
    <dbReference type="NCBI Taxonomy" id="2978345"/>
    <lineage>
        <taxon>Bacteria</taxon>
        <taxon>Pseudomonadati</taxon>
        <taxon>Pseudomonadota</taxon>
        <taxon>Gammaproteobacteria</taxon>
        <taxon>Alteromonadales</taxon>
        <taxon>Shewanellaceae</taxon>
        <taxon>Shewanella</taxon>
    </lineage>
</organism>
<sequence>MKSAKSTIKNVFAISPYEEYYLPSVNNNVFEKLDSTTIYTHKFKSGEINLTDTLHIFIGMDSGLLVNFIMNSTIEPGSKYLFIELPEVIDLLSIEIPNEFKERVLICTETEMKEILNRTEINLFIAKKNIKHIIH</sequence>
<dbReference type="Proteomes" id="UP001431192">
    <property type="component" value="Unassembled WGS sequence"/>
</dbReference>
<protein>
    <recommendedName>
        <fullName evidence="3">Crp/Fnr family transcriptional regulator</fullName>
    </recommendedName>
</protein>
<gene>
    <name evidence="1" type="ORF">N4T56_13275</name>
</gene>
<proteinExistence type="predicted"/>
<comment type="caution">
    <text evidence="1">The sequence shown here is derived from an EMBL/GenBank/DDBJ whole genome shotgun (WGS) entry which is preliminary data.</text>
</comment>